<dbReference type="GO" id="GO:0004864">
    <property type="term" value="F:protein phosphatase inhibitor activity"/>
    <property type="evidence" value="ECO:0007669"/>
    <property type="project" value="UniProtKB-KW"/>
</dbReference>
<keyword evidence="2" id="KW-0650">Protein phosphatase inhibitor</keyword>
<reference evidence="4" key="1">
    <citation type="submission" date="2020-11" db="EMBL/GenBank/DDBJ databases">
        <title>Gallus gallus (Chicken) genome, bGalGal1, GRCg7b, maternal haplotype autosomes + Z &amp; W.</title>
        <authorList>
            <person name="Warren W."/>
            <person name="Formenti G."/>
            <person name="Fedrigo O."/>
            <person name="Haase B."/>
            <person name="Mountcastle J."/>
            <person name="Balacco J."/>
            <person name="Tracey A."/>
            <person name="Schneider V."/>
            <person name="Okimoto R."/>
            <person name="Cheng H."/>
            <person name="Hawken R."/>
            <person name="Howe K."/>
            <person name="Jarvis E.D."/>
        </authorList>
    </citation>
    <scope>NUCLEOTIDE SEQUENCE [LARGE SCALE GENOMIC DNA]</scope>
    <source>
        <strain evidence="4">Broiler</strain>
    </source>
</reference>
<dbReference type="InterPro" id="IPR008466">
    <property type="entry name" value="PPP1R1A/B/C"/>
</dbReference>
<dbReference type="OrthoDB" id="9940275at2759"/>
<dbReference type="PANTHER" id="PTHR15417:SF5">
    <property type="entry name" value="PROTEIN PHOSPHATASE 1 REGULATORY SUBUNIT 1C"/>
    <property type="match status" value="1"/>
</dbReference>
<dbReference type="GO" id="GO:0005737">
    <property type="term" value="C:cytoplasm"/>
    <property type="evidence" value="ECO:0000318"/>
    <property type="project" value="GO_Central"/>
</dbReference>
<reference evidence="4" key="2">
    <citation type="submission" date="2025-08" db="UniProtKB">
        <authorList>
            <consortium name="Ensembl"/>
        </authorList>
    </citation>
    <scope>IDENTIFICATION</scope>
    <source>
        <strain evidence="4">broiler</strain>
    </source>
</reference>
<dbReference type="GO" id="GO:0035556">
    <property type="term" value="P:intracellular signal transduction"/>
    <property type="evidence" value="ECO:0000318"/>
    <property type="project" value="GO_Central"/>
</dbReference>
<gene>
    <name evidence="4" type="primary">PPP1R1C</name>
</gene>
<sequence length="175" mass="19074">MWNKGAAQLTQIHLLSRELQLLLRSTRSGSREGAEGAAEPGSALRHSRLCSHPPHLSTAMEPNSPKKIQFAVPLFQSQIDPEAAEQIRKRRPTPASLVIMNEHVPPEKDEKRTNISQAECQSSSPKQRKQSVYTPPALKAMQTMPVLGGGCSQRPASSPGLYMAASNWSLLTSIG</sequence>
<dbReference type="PANTHER" id="PTHR15417">
    <property type="entry name" value="PROTEIN PHOSPHATASE INHIBITOR AND DOPAMINE- AND CAMP-REGULATED NEURONAL PHOSPHOPROTEIN"/>
    <property type="match status" value="1"/>
</dbReference>
<evidence type="ECO:0000313" key="5">
    <source>
        <dbReference type="Proteomes" id="UP000000539"/>
    </source>
</evidence>
<feature type="region of interest" description="Disordered" evidence="3">
    <location>
        <begin position="26"/>
        <end position="62"/>
    </location>
</feature>
<dbReference type="Proteomes" id="UP000000539">
    <property type="component" value="Chromosome 7"/>
</dbReference>
<comment type="similarity">
    <text evidence="1">Belongs to the protein phosphatase inhibitor 1 family.</text>
</comment>
<evidence type="ECO:0000313" key="4">
    <source>
        <dbReference type="Ensembl" id="ENSGALP00010032889.1"/>
    </source>
</evidence>
<name>A0A8V0ZN53_CHICK</name>
<keyword evidence="5" id="KW-1185">Reference proteome</keyword>
<organism evidence="4 5">
    <name type="scientific">Gallus gallus</name>
    <name type="common">Chicken</name>
    <dbReference type="NCBI Taxonomy" id="9031"/>
    <lineage>
        <taxon>Eukaryota</taxon>
        <taxon>Metazoa</taxon>
        <taxon>Chordata</taxon>
        <taxon>Craniata</taxon>
        <taxon>Vertebrata</taxon>
        <taxon>Euteleostomi</taxon>
        <taxon>Archelosauria</taxon>
        <taxon>Archosauria</taxon>
        <taxon>Dinosauria</taxon>
        <taxon>Saurischia</taxon>
        <taxon>Theropoda</taxon>
        <taxon>Coelurosauria</taxon>
        <taxon>Aves</taxon>
        <taxon>Neognathae</taxon>
        <taxon>Galloanserae</taxon>
        <taxon>Galliformes</taxon>
        <taxon>Phasianidae</taxon>
        <taxon>Phasianinae</taxon>
        <taxon>Gallus</taxon>
    </lineage>
</organism>
<dbReference type="Pfam" id="PF05395">
    <property type="entry name" value="DARPP-32"/>
    <property type="match status" value="1"/>
</dbReference>
<proteinExistence type="inferred from homology"/>
<dbReference type="AlphaFoldDB" id="A0A8V0ZN53"/>
<evidence type="ECO:0000256" key="1">
    <source>
        <dbReference type="ARBA" id="ARBA00007775"/>
    </source>
</evidence>
<feature type="region of interest" description="Disordered" evidence="3">
    <location>
        <begin position="84"/>
        <end position="132"/>
    </location>
</feature>
<evidence type="ECO:0000256" key="3">
    <source>
        <dbReference type="SAM" id="MobiDB-lite"/>
    </source>
</evidence>
<evidence type="ECO:0000256" key="2">
    <source>
        <dbReference type="ARBA" id="ARBA00023272"/>
    </source>
</evidence>
<feature type="compositionally biased region" description="Basic and acidic residues" evidence="3">
    <location>
        <begin position="104"/>
        <end position="113"/>
    </location>
</feature>
<protein>
    <submittedName>
        <fullName evidence="4">Protein phosphatase 1 regulatory inhibitor subunit 1C</fullName>
    </submittedName>
</protein>
<dbReference type="Ensembl" id="ENSGALT00010054448.1">
    <property type="protein sequence ID" value="ENSGALP00010032889.1"/>
    <property type="gene ID" value="ENSGALG00010022396.1"/>
</dbReference>
<reference evidence="4" key="3">
    <citation type="submission" date="2025-09" db="UniProtKB">
        <authorList>
            <consortium name="Ensembl"/>
        </authorList>
    </citation>
    <scope>IDENTIFICATION</scope>
    <source>
        <strain evidence="4">broiler</strain>
    </source>
</reference>
<feature type="compositionally biased region" description="Polar residues" evidence="3">
    <location>
        <begin position="114"/>
        <end position="132"/>
    </location>
</feature>
<dbReference type="GeneTree" id="ENSGT00940000160192"/>
<accession>A0A8V0ZN53</accession>